<evidence type="ECO:0000256" key="1">
    <source>
        <dbReference type="SAM" id="SignalP"/>
    </source>
</evidence>
<dbReference type="EMBL" id="SOEO01000001">
    <property type="protein sequence ID" value="TDX86186.1"/>
    <property type="molecule type" value="Genomic_DNA"/>
</dbReference>
<comment type="caution">
    <text evidence="2">The sequence shown here is derived from an EMBL/GenBank/DDBJ whole genome shotgun (WGS) entry which is preliminary data.</text>
</comment>
<proteinExistence type="predicted"/>
<evidence type="ECO:0000313" key="3">
    <source>
        <dbReference type="Proteomes" id="UP000295313"/>
    </source>
</evidence>
<keyword evidence="3" id="KW-1185">Reference proteome</keyword>
<name>A0A4R8ICR9_9FLAO</name>
<protein>
    <submittedName>
        <fullName evidence="2">Uncharacterized protein</fullName>
    </submittedName>
</protein>
<dbReference type="AlphaFoldDB" id="A0A4R8ICR9"/>
<feature type="chain" id="PRO_5020336321" evidence="1">
    <location>
        <begin position="24"/>
        <end position="101"/>
    </location>
</feature>
<reference evidence="2 3" key="1">
    <citation type="submission" date="2019-03" db="EMBL/GenBank/DDBJ databases">
        <title>Genomic Encyclopedia of Type Strains, Phase III (KMG-III): the genomes of soil and plant-associated and newly described type strains.</title>
        <authorList>
            <person name="Whitman W."/>
        </authorList>
    </citation>
    <scope>NUCLEOTIDE SEQUENCE [LARGE SCALE GENOMIC DNA]</scope>
    <source>
        <strain evidence="2 3">CGMCC 1.12802</strain>
    </source>
</reference>
<feature type="signal peptide" evidence="1">
    <location>
        <begin position="1"/>
        <end position="23"/>
    </location>
</feature>
<dbReference type="OrthoDB" id="9948492at2"/>
<dbReference type="RefSeq" id="WP_133942822.1">
    <property type="nucleotide sequence ID" value="NZ_SOEO01000001.1"/>
</dbReference>
<gene>
    <name evidence="2" type="ORF">B0I22_0296</name>
</gene>
<dbReference type="Proteomes" id="UP000295313">
    <property type="component" value="Unassembled WGS sequence"/>
</dbReference>
<organism evidence="2 3">
    <name type="scientific">Epilithonimonas xixisoli</name>
    <dbReference type="NCBI Taxonomy" id="1476462"/>
    <lineage>
        <taxon>Bacteria</taxon>
        <taxon>Pseudomonadati</taxon>
        <taxon>Bacteroidota</taxon>
        <taxon>Flavobacteriia</taxon>
        <taxon>Flavobacteriales</taxon>
        <taxon>Weeksellaceae</taxon>
        <taxon>Chryseobacterium group</taxon>
        <taxon>Epilithonimonas</taxon>
    </lineage>
</organism>
<evidence type="ECO:0000313" key="2">
    <source>
        <dbReference type="EMBL" id="TDX86186.1"/>
    </source>
</evidence>
<sequence length="101" mass="10883">MNKSVGIAGMAVAMALGASTGLATNRVADFSQSLIKAETTLSEGKTPNPDAKLTNQFADQEKVTFKRTKSSVRKFVSNYGIDPKTYGMYHVKAGTHKRTNV</sequence>
<accession>A0A4R8ICR9</accession>
<keyword evidence="1" id="KW-0732">Signal</keyword>